<dbReference type="Proteomes" id="UP001364617">
    <property type="component" value="Unassembled WGS sequence"/>
</dbReference>
<accession>A0AAN9GWU2</accession>
<feature type="domain" description="Immunoglobulin" evidence="2">
    <location>
        <begin position="10"/>
        <end position="113"/>
    </location>
</feature>
<keyword evidence="1" id="KW-1133">Transmembrane helix</keyword>
<comment type="caution">
    <text evidence="3">The sequence shown here is derived from an EMBL/GenBank/DDBJ whole genome shotgun (WGS) entry which is preliminary data.</text>
</comment>
<keyword evidence="1" id="KW-0812">Transmembrane</keyword>
<reference evidence="3 4" key="1">
    <citation type="submission" date="2024-02" db="EMBL/GenBank/DDBJ databases">
        <title>Chromosome-level genome assembly of the Eurasian Minnow (Phoxinus phoxinus).</title>
        <authorList>
            <person name="Oriowo T.O."/>
            <person name="Martin S."/>
            <person name="Stange M."/>
            <person name="Chrysostomakis Y."/>
            <person name="Brown T."/>
            <person name="Winkler S."/>
            <person name="Kukowka S."/>
            <person name="Myers E.W."/>
            <person name="Bohne A."/>
        </authorList>
    </citation>
    <scope>NUCLEOTIDE SEQUENCE [LARGE SCALE GENOMIC DNA]</scope>
    <source>
        <strain evidence="3">ZFMK-TIS-60720</strain>
        <tissue evidence="3">Whole Organism</tissue>
    </source>
</reference>
<feature type="domain" description="Immunoglobulin" evidence="2">
    <location>
        <begin position="121"/>
        <end position="225"/>
    </location>
</feature>
<feature type="transmembrane region" description="Helical" evidence="1">
    <location>
        <begin position="563"/>
        <end position="583"/>
    </location>
</feature>
<feature type="domain" description="Immunoglobulin" evidence="2">
    <location>
        <begin position="338"/>
        <end position="442"/>
    </location>
</feature>
<dbReference type="InterPro" id="IPR036179">
    <property type="entry name" value="Ig-like_dom_sf"/>
</dbReference>
<dbReference type="InterPro" id="IPR013106">
    <property type="entry name" value="Ig_V-set"/>
</dbReference>
<dbReference type="PANTHER" id="PTHR21063">
    <property type="entry name" value="LFA-3"/>
    <property type="match status" value="1"/>
</dbReference>
<name>A0AAN9GWU2_9TELE</name>
<gene>
    <name evidence="3" type="ORF">R3I93_016865</name>
</gene>
<dbReference type="InterPro" id="IPR013783">
    <property type="entry name" value="Ig-like_fold"/>
</dbReference>
<dbReference type="PANTHER" id="PTHR21063:SF4">
    <property type="entry name" value="CD48 ANTIGEN-RELATED"/>
    <property type="match status" value="1"/>
</dbReference>
<dbReference type="SMART" id="SM00409">
    <property type="entry name" value="IG"/>
    <property type="match status" value="5"/>
</dbReference>
<sequence length="593" mass="67133">MCLPLHGVTADIVSVMEGDSVTLNTGVQTNQQDKIRWYYNDILIARISGDLSNICTDVQCNKGNGRFRDRLKLDHQTGSLTITHTRNTDSEHYKLRISSDSSDSEKIFSVSVHNLSGVDTEVSVSVMEGYSVTLNTGVQTNQQDRIRWYYNDIRIAEISGDLSNICTDVQCNEDTERFRDRMKLDHQTGSLTITHTRNTHSGEYKLLIISSDSSYSKKIFSLYVHGVTADIVSVMEGESVTLNTGVQTNQQYRIRWYYNDILIARINGDLSNICTDVQCNKVTERFRDRLKLDRQTGSLTITHTRDTDSGEYTLEIISRGSYSEKIFSISVYGVTGVDTEVSVMEGYSVTLNTGVQTNQQYIIRWYYNDIRIAQITGDLRYICTDVQCNEDTERFRDRLKLDHQTGSLTITHTRNTDSGEYTLRIFSSRGSNSKKIFIVSVHGVTADIVSVMEGDSVTLNTGVQTNQQYRIRWYYNGIRIARINGDLSDICTDVQCNEGNERFRDRLKLDHQTGSLTITHTTDTHSGEYTLWIISSRGSYSEKIFSVYVHEVHVHCCGGSTEAVIRLAVSALVGVATVALPLYEIIRSRRSRN</sequence>
<dbReference type="SUPFAM" id="SSF48726">
    <property type="entry name" value="Immunoglobulin"/>
    <property type="match status" value="5"/>
</dbReference>
<organism evidence="3 4">
    <name type="scientific">Phoxinus phoxinus</name>
    <name type="common">Eurasian minnow</name>
    <dbReference type="NCBI Taxonomy" id="58324"/>
    <lineage>
        <taxon>Eukaryota</taxon>
        <taxon>Metazoa</taxon>
        <taxon>Chordata</taxon>
        <taxon>Craniata</taxon>
        <taxon>Vertebrata</taxon>
        <taxon>Euteleostomi</taxon>
        <taxon>Actinopterygii</taxon>
        <taxon>Neopterygii</taxon>
        <taxon>Teleostei</taxon>
        <taxon>Ostariophysi</taxon>
        <taxon>Cypriniformes</taxon>
        <taxon>Leuciscidae</taxon>
        <taxon>Phoxininae</taxon>
        <taxon>Phoxinus</taxon>
    </lineage>
</organism>
<dbReference type="Gene3D" id="2.60.40.10">
    <property type="entry name" value="Immunoglobulins"/>
    <property type="match status" value="5"/>
</dbReference>
<dbReference type="EMBL" id="JAYKXH010000018">
    <property type="protein sequence ID" value="KAK7136651.1"/>
    <property type="molecule type" value="Genomic_DNA"/>
</dbReference>
<dbReference type="Pfam" id="PF07686">
    <property type="entry name" value="V-set"/>
    <property type="match status" value="3"/>
</dbReference>
<dbReference type="AlphaFoldDB" id="A0AAN9GWU2"/>
<proteinExistence type="predicted"/>
<feature type="domain" description="Immunoglobulin" evidence="2">
    <location>
        <begin position="229"/>
        <end position="332"/>
    </location>
</feature>
<keyword evidence="1" id="KW-0472">Membrane</keyword>
<feature type="domain" description="Immunoglobulin" evidence="2">
    <location>
        <begin position="446"/>
        <end position="550"/>
    </location>
</feature>
<protein>
    <recommendedName>
        <fullName evidence="2">Immunoglobulin domain-containing protein</fullName>
    </recommendedName>
</protein>
<evidence type="ECO:0000256" key="1">
    <source>
        <dbReference type="SAM" id="Phobius"/>
    </source>
</evidence>
<evidence type="ECO:0000313" key="3">
    <source>
        <dbReference type="EMBL" id="KAK7136651.1"/>
    </source>
</evidence>
<evidence type="ECO:0000259" key="2">
    <source>
        <dbReference type="SMART" id="SM00409"/>
    </source>
</evidence>
<keyword evidence="4" id="KW-1185">Reference proteome</keyword>
<evidence type="ECO:0000313" key="4">
    <source>
        <dbReference type="Proteomes" id="UP001364617"/>
    </source>
</evidence>
<dbReference type="InterPro" id="IPR003599">
    <property type="entry name" value="Ig_sub"/>
</dbReference>